<evidence type="ECO:0000256" key="3">
    <source>
        <dbReference type="ARBA" id="ARBA00023125"/>
    </source>
</evidence>
<dbReference type="NCBIfam" id="NF033592">
    <property type="entry name" value="transpos_IS4_1"/>
    <property type="match status" value="1"/>
</dbReference>
<dbReference type="InterPro" id="IPR047952">
    <property type="entry name" value="Transpos_IS4"/>
</dbReference>
<feature type="domain" description="Transposase IS4-like" evidence="5">
    <location>
        <begin position="4"/>
        <end position="150"/>
    </location>
</feature>
<protein>
    <recommendedName>
        <fullName evidence="5">Transposase IS4-like domain-containing protein</fullName>
    </recommendedName>
</protein>
<evidence type="ECO:0000259" key="5">
    <source>
        <dbReference type="Pfam" id="PF01609"/>
    </source>
</evidence>
<gene>
    <name evidence="6" type="ORF">S03H2_14679</name>
</gene>
<comment type="caution">
    <text evidence="6">The sequence shown here is derived from an EMBL/GenBank/DDBJ whole genome shotgun (WGS) entry which is preliminary data.</text>
</comment>
<feature type="non-terminal residue" evidence="6">
    <location>
        <position position="1"/>
    </location>
</feature>
<keyword evidence="2" id="KW-0815">Transposition</keyword>
<dbReference type="Gene3D" id="3.90.350.10">
    <property type="entry name" value="Transposase Inhibitor Protein From Tn5, Chain A, domain 1"/>
    <property type="match status" value="1"/>
</dbReference>
<evidence type="ECO:0000256" key="1">
    <source>
        <dbReference type="ARBA" id="ARBA00010075"/>
    </source>
</evidence>
<sequence length="205" mass="24144">VEPGSYYIMDKGYIDFYRLYTLFHQARAFFVMRAKDNLRYEVISSAEVDKEAGLISDQVVRLTGYKSSKSYPEEFRLIIYEDYATDTVYTFMTNDFELPALSIAELYRERWKIEIFFKWIKQHLHIKAFYGTSQNAVHCQIWIAICTYLLIAIAKKKLDLAISLYTFAQTLGLTLFEKTPIKELFNNKNLIKNLSDENQLSLWDS</sequence>
<proteinExistence type="inferred from homology"/>
<dbReference type="InterPro" id="IPR012337">
    <property type="entry name" value="RNaseH-like_sf"/>
</dbReference>
<dbReference type="GO" id="GO:0003677">
    <property type="term" value="F:DNA binding"/>
    <property type="evidence" value="ECO:0007669"/>
    <property type="project" value="UniProtKB-KW"/>
</dbReference>
<dbReference type="InterPro" id="IPR002559">
    <property type="entry name" value="Transposase_11"/>
</dbReference>
<name>X1HIZ9_9ZZZZ</name>
<dbReference type="Pfam" id="PF01609">
    <property type="entry name" value="DDE_Tnp_1"/>
    <property type="match status" value="1"/>
</dbReference>
<evidence type="ECO:0000256" key="2">
    <source>
        <dbReference type="ARBA" id="ARBA00022578"/>
    </source>
</evidence>
<dbReference type="GO" id="GO:0006313">
    <property type="term" value="P:DNA transposition"/>
    <property type="evidence" value="ECO:0007669"/>
    <property type="project" value="InterPro"/>
</dbReference>
<evidence type="ECO:0000256" key="4">
    <source>
        <dbReference type="ARBA" id="ARBA00023172"/>
    </source>
</evidence>
<reference evidence="6" key="1">
    <citation type="journal article" date="2014" name="Front. Microbiol.">
        <title>High frequency of phylogenetically diverse reductive dehalogenase-homologous genes in deep subseafloor sedimentary metagenomes.</title>
        <authorList>
            <person name="Kawai M."/>
            <person name="Futagami T."/>
            <person name="Toyoda A."/>
            <person name="Takaki Y."/>
            <person name="Nishi S."/>
            <person name="Hori S."/>
            <person name="Arai W."/>
            <person name="Tsubouchi T."/>
            <person name="Morono Y."/>
            <person name="Uchiyama I."/>
            <person name="Ito T."/>
            <person name="Fujiyama A."/>
            <person name="Inagaki F."/>
            <person name="Takami H."/>
        </authorList>
    </citation>
    <scope>NUCLEOTIDE SEQUENCE</scope>
    <source>
        <strain evidence="6">Expedition CK06-06</strain>
    </source>
</reference>
<dbReference type="PANTHER" id="PTHR33258:SF1">
    <property type="entry name" value="TRANSPOSASE INSL FOR INSERTION SEQUENCE ELEMENT IS186A-RELATED"/>
    <property type="match status" value="1"/>
</dbReference>
<organism evidence="6">
    <name type="scientific">marine sediment metagenome</name>
    <dbReference type="NCBI Taxonomy" id="412755"/>
    <lineage>
        <taxon>unclassified sequences</taxon>
        <taxon>metagenomes</taxon>
        <taxon>ecological metagenomes</taxon>
    </lineage>
</organism>
<accession>X1HIZ9</accession>
<dbReference type="PANTHER" id="PTHR33258">
    <property type="entry name" value="TRANSPOSASE INSL FOR INSERTION SEQUENCE ELEMENT IS186A-RELATED"/>
    <property type="match status" value="1"/>
</dbReference>
<dbReference type="GO" id="GO:0004803">
    <property type="term" value="F:transposase activity"/>
    <property type="evidence" value="ECO:0007669"/>
    <property type="project" value="InterPro"/>
</dbReference>
<keyword evidence="4" id="KW-0233">DNA recombination</keyword>
<dbReference type="EMBL" id="BARU01007453">
    <property type="protein sequence ID" value="GAH45303.1"/>
    <property type="molecule type" value="Genomic_DNA"/>
</dbReference>
<comment type="similarity">
    <text evidence="1">Belongs to the transposase 11 family.</text>
</comment>
<evidence type="ECO:0000313" key="6">
    <source>
        <dbReference type="EMBL" id="GAH45303.1"/>
    </source>
</evidence>
<dbReference type="AlphaFoldDB" id="X1HIZ9"/>
<keyword evidence="3" id="KW-0238">DNA-binding</keyword>
<dbReference type="SUPFAM" id="SSF53098">
    <property type="entry name" value="Ribonuclease H-like"/>
    <property type="match status" value="1"/>
</dbReference>